<feature type="region of interest" description="Disordered" evidence="1">
    <location>
        <begin position="176"/>
        <end position="226"/>
    </location>
</feature>
<reference evidence="3" key="1">
    <citation type="submission" date="2022-11" db="UniProtKB">
        <authorList>
            <consortium name="WormBaseParasite"/>
        </authorList>
    </citation>
    <scope>IDENTIFICATION</scope>
</reference>
<dbReference type="Proteomes" id="UP000887540">
    <property type="component" value="Unplaced"/>
</dbReference>
<dbReference type="AlphaFoldDB" id="A0A914CNA7"/>
<sequence>MLRQLLSAPIDDLCNMSLPKPVPAALVESPIKNDAQEFAVLSNMAPNLPPMHHQYPIYYATNTNYEYAHVAGPIQYSIEDAYLPQAYSYIGSTHGSTSELFSSTYAVLSSDSDVSNEWTQHSAQAIEKVPPAQAYLDPYVQYNGSHIVYATSTNNNTNNIPDQNKYINYYPEKEETYLSQQDDSKAQHSSNINGSISRSQHSSNINGSISRCTSSEPTKIKSKTSRAQAIEAFRRVAQIPIGKPVSPANGNGDVVTNGDDDDTSERVMCLACKGVYPSRREIIGRNYLDQMVQATQGDIPDPTVSDGISPVCPYCDRFISHYKGNIRRHINQCVKARGKRNSVDSNAPVNEPDIDSPLCNEPTSSTYFDYSLGNDKNNSTMYYSNNTYDTSINIIQNGIVGSTTEQLECNQVSKAKKAASKTPKEIRPLSTSASTTADDPYICSWCNFKTVYKGNMKRHLISCHSTTDESLRQNKFDIEKLRATSNDRPVYLPTSYIDEEISVMNGKTPRGRRPKNSKNGTKEEVDGENFASDES</sequence>
<feature type="compositionally biased region" description="Polar residues" evidence="1">
    <location>
        <begin position="187"/>
        <end position="217"/>
    </location>
</feature>
<feature type="compositionally biased region" description="Acidic residues" evidence="1">
    <location>
        <begin position="525"/>
        <end position="535"/>
    </location>
</feature>
<organism evidence="2 3">
    <name type="scientific">Acrobeloides nanus</name>
    <dbReference type="NCBI Taxonomy" id="290746"/>
    <lineage>
        <taxon>Eukaryota</taxon>
        <taxon>Metazoa</taxon>
        <taxon>Ecdysozoa</taxon>
        <taxon>Nematoda</taxon>
        <taxon>Chromadorea</taxon>
        <taxon>Rhabditida</taxon>
        <taxon>Tylenchina</taxon>
        <taxon>Cephalobomorpha</taxon>
        <taxon>Cephaloboidea</taxon>
        <taxon>Cephalobidae</taxon>
        <taxon>Acrobeloides</taxon>
    </lineage>
</organism>
<keyword evidence="2" id="KW-1185">Reference proteome</keyword>
<name>A0A914CNA7_9BILA</name>
<dbReference type="WBParaSite" id="ACRNAN_scaffold127.g19435.t2">
    <property type="protein sequence ID" value="ACRNAN_scaffold127.g19435.t2"/>
    <property type="gene ID" value="ACRNAN_scaffold127.g19435"/>
</dbReference>
<evidence type="ECO:0000313" key="2">
    <source>
        <dbReference type="Proteomes" id="UP000887540"/>
    </source>
</evidence>
<evidence type="ECO:0000313" key="3">
    <source>
        <dbReference type="WBParaSite" id="ACRNAN_scaffold127.g19435.t2"/>
    </source>
</evidence>
<feature type="compositionally biased region" description="Basic and acidic residues" evidence="1">
    <location>
        <begin position="176"/>
        <end position="186"/>
    </location>
</feature>
<accession>A0A914CNA7</accession>
<proteinExistence type="predicted"/>
<evidence type="ECO:0000256" key="1">
    <source>
        <dbReference type="SAM" id="MobiDB-lite"/>
    </source>
</evidence>
<feature type="region of interest" description="Disordered" evidence="1">
    <location>
        <begin position="502"/>
        <end position="535"/>
    </location>
</feature>
<feature type="region of interest" description="Disordered" evidence="1">
    <location>
        <begin position="415"/>
        <end position="435"/>
    </location>
</feature>
<protein>
    <submittedName>
        <fullName evidence="3">Uncharacterized protein</fullName>
    </submittedName>
</protein>